<protein>
    <recommendedName>
        <fullName evidence="1">Antitoxin SocA-like Panacea domain-containing protein</fullName>
    </recommendedName>
</protein>
<reference evidence="2 3" key="1">
    <citation type="submission" date="2016-11" db="EMBL/GenBank/DDBJ databases">
        <title>Description of two novel members of the family Erysipelotrichaceae: Ileibacterium lipovorans gen. nov., sp. nov. and Dubosiella newyorkensis, gen. nov., sp. nov.</title>
        <authorList>
            <person name="Cox L.M."/>
            <person name="Sohn J."/>
            <person name="Tyrrell K.L."/>
            <person name="Citron D.M."/>
            <person name="Lawson P.A."/>
            <person name="Patel N.B."/>
            <person name="Iizumi T."/>
            <person name="Perez-Perez G.I."/>
            <person name="Goldstein E.J."/>
            <person name="Blaser M.J."/>
        </authorList>
    </citation>
    <scope>NUCLEOTIDE SEQUENCE [LARGE SCALE GENOMIC DNA]</scope>
    <source>
        <strain evidence="2 3">NYU-BL-K8</strain>
    </source>
</reference>
<dbReference type="Proteomes" id="UP000186758">
    <property type="component" value="Unassembled WGS sequence"/>
</dbReference>
<name>A0A1Q9YIS4_9FIRM</name>
<feature type="domain" description="Antitoxin SocA-like Panacea" evidence="1">
    <location>
        <begin position="188"/>
        <end position="283"/>
    </location>
</feature>
<dbReference type="RefSeq" id="WP_075885784.1">
    <property type="nucleotide sequence ID" value="NZ_MPJZ01000075.1"/>
</dbReference>
<gene>
    <name evidence="2" type="ORF">BO223_09120</name>
</gene>
<comment type="caution">
    <text evidence="2">The sequence shown here is derived from an EMBL/GenBank/DDBJ whole genome shotgun (WGS) entry which is preliminary data.</text>
</comment>
<evidence type="ECO:0000259" key="1">
    <source>
        <dbReference type="Pfam" id="PF13274"/>
    </source>
</evidence>
<evidence type="ECO:0000313" key="2">
    <source>
        <dbReference type="EMBL" id="OLU44186.1"/>
    </source>
</evidence>
<dbReference type="AlphaFoldDB" id="A0A1Q9YIS4"/>
<organism evidence="2 3">
    <name type="scientific">Faecalibaculum rodentium</name>
    <dbReference type="NCBI Taxonomy" id="1702221"/>
    <lineage>
        <taxon>Bacteria</taxon>
        <taxon>Bacillati</taxon>
        <taxon>Bacillota</taxon>
        <taxon>Erysipelotrichia</taxon>
        <taxon>Erysipelotrichales</taxon>
        <taxon>Erysipelotrichaceae</taxon>
        <taxon>Faecalibaculum</taxon>
    </lineage>
</organism>
<accession>A0A1Q9YIS4</accession>
<dbReference type="EMBL" id="MPJZ01000075">
    <property type="protein sequence ID" value="OLU44186.1"/>
    <property type="molecule type" value="Genomic_DNA"/>
</dbReference>
<dbReference type="Pfam" id="PF13274">
    <property type="entry name" value="SocA_Panacea"/>
    <property type="match status" value="1"/>
</dbReference>
<evidence type="ECO:0000313" key="3">
    <source>
        <dbReference type="Proteomes" id="UP000186758"/>
    </source>
</evidence>
<dbReference type="InterPro" id="IPR025272">
    <property type="entry name" value="SocA_Panacea"/>
</dbReference>
<sequence>MLQANAEEFCTECRKPVSYHLQKKTVTRCIHGKEHTFQLTEAVCDECGSEMNLPGLLDTNALETDEQYRSAEHILSVREIKTLMRLYNLGKAPLSLAMGFGEVTIARYLEGQIPSQEYSDRMRKALASPDFMKSLLEENRDKLKPAAWRKGMESVRQLEGIASLSPPLRQSIAEVLSRLGEVTPLLMQKLLYYIQGLSLALHDQPVFPEPCQAWIHGPVYPGVYQVFRDFSFNPIDDDRFAILRETENTLTEEQKALIHLVTDTFGLYGGKVLESVTHSEDPWITARSGCPADTPSSTELSQQDMKDWFLRLGTRYDLRSVEGLHQYIQDAAFCLFHPIQ</sequence>
<proteinExistence type="predicted"/>